<comment type="catalytic activity">
    <reaction evidence="8">
        <text>an all-trans-polyprenyl diphosphate + 1,4-dihydroxy-2-naphthoate + H(+) = a 2-demethylmenaquinol + CO2 + diphosphate</text>
        <dbReference type="Rhea" id="RHEA:26478"/>
        <dbReference type="Rhea" id="RHEA-COMP:9563"/>
        <dbReference type="Rhea" id="RHEA-COMP:9564"/>
        <dbReference type="ChEBI" id="CHEBI:11173"/>
        <dbReference type="ChEBI" id="CHEBI:15378"/>
        <dbReference type="ChEBI" id="CHEBI:16526"/>
        <dbReference type="ChEBI" id="CHEBI:33019"/>
        <dbReference type="ChEBI" id="CHEBI:55437"/>
        <dbReference type="ChEBI" id="CHEBI:58914"/>
        <dbReference type="EC" id="2.5.1.74"/>
    </reaction>
</comment>
<feature type="transmembrane region" description="Helical" evidence="8">
    <location>
        <begin position="221"/>
        <end position="247"/>
    </location>
</feature>
<feature type="transmembrane region" description="Helical" evidence="8">
    <location>
        <begin position="21"/>
        <end position="41"/>
    </location>
</feature>
<dbReference type="GO" id="GO:0046428">
    <property type="term" value="F:1,4-dihydroxy-2-naphthoate polyprenyltransferase activity"/>
    <property type="evidence" value="ECO:0007669"/>
    <property type="project" value="UniProtKB-UniRule"/>
</dbReference>
<reference evidence="10" key="2">
    <citation type="submission" date="2021-04" db="EMBL/GenBank/DDBJ databases">
        <authorList>
            <person name="Gilroy R."/>
        </authorList>
    </citation>
    <scope>NUCLEOTIDE SEQUENCE</scope>
    <source>
        <strain evidence="10">Gambia16-554</strain>
    </source>
</reference>
<dbReference type="PIRSF" id="PIRSF005355">
    <property type="entry name" value="UBIAD1"/>
    <property type="match status" value="1"/>
</dbReference>
<protein>
    <recommendedName>
        <fullName evidence="8 9">1,4-dihydroxy-2-naphthoate octaprenyltransferase</fullName>
        <shortName evidence="8">DHNA-octaprenyltransferase</shortName>
        <ecNumber evidence="8 9">2.5.1.74</ecNumber>
    </recommendedName>
</protein>
<keyword evidence="2 8" id="KW-0474">Menaquinone biosynthesis</keyword>
<dbReference type="CDD" id="cd13962">
    <property type="entry name" value="PT_UbiA_UBIAD1"/>
    <property type="match status" value="1"/>
</dbReference>
<gene>
    <name evidence="8 10" type="primary">menA</name>
    <name evidence="10" type="ORF">IAC04_04230</name>
</gene>
<sequence length="304" mass="32404">MSGAVRINSVRAWVLAARPKTLAGAAAPVIMGGACAWMWLNSNGMLPAEAFDWAAFALCMLFAWIMQIDANFVNDYFDFKKGSDTEQRLGPKRACAQGWITPGAMKTGILVTTVLACAAGLPLIWKGGPWMLAVGAACVLFCFLYTTKFSRLGLGDVLVLVFFGIVPVGFTFYLQTGVWTIEATLAGLGCGLAVDCLLMVNNYRDRAEDAGQGKKTIVVRLGGHWAVILYYALGLAATLLAGAAVALSKPARHAAPLLLYAVLHLVTARRMSTADGTALNPFLGKTSRNFFLLSLLFAAGCILP</sequence>
<comment type="function">
    <text evidence="8">Conversion of 1,4-dihydroxy-2-naphthoate (DHNA) to demethylmenaquinone (DMK).</text>
</comment>
<dbReference type="PANTHER" id="PTHR13929:SF0">
    <property type="entry name" value="UBIA PRENYLTRANSFERASE DOMAIN-CONTAINING PROTEIN 1"/>
    <property type="match status" value="1"/>
</dbReference>
<dbReference type="InterPro" id="IPR000537">
    <property type="entry name" value="UbiA_prenyltransferase"/>
</dbReference>
<keyword evidence="4 8" id="KW-0808">Transferase</keyword>
<dbReference type="GO" id="GO:0009234">
    <property type="term" value="P:menaquinone biosynthetic process"/>
    <property type="evidence" value="ECO:0007669"/>
    <property type="project" value="UniProtKB-UniRule"/>
</dbReference>
<dbReference type="AlphaFoldDB" id="A0A9D2GR15"/>
<dbReference type="NCBIfam" id="TIGR00751">
    <property type="entry name" value="menA"/>
    <property type="match status" value="1"/>
</dbReference>
<dbReference type="Pfam" id="PF01040">
    <property type="entry name" value="UbiA"/>
    <property type="match status" value="1"/>
</dbReference>
<evidence type="ECO:0000313" key="11">
    <source>
        <dbReference type="Proteomes" id="UP000824115"/>
    </source>
</evidence>
<dbReference type="PROSITE" id="PS51257">
    <property type="entry name" value="PROKAR_LIPOPROTEIN"/>
    <property type="match status" value="1"/>
</dbReference>
<evidence type="ECO:0000256" key="1">
    <source>
        <dbReference type="ARBA" id="ARBA00004141"/>
    </source>
</evidence>
<evidence type="ECO:0000256" key="3">
    <source>
        <dbReference type="ARBA" id="ARBA00022475"/>
    </source>
</evidence>
<dbReference type="PANTHER" id="PTHR13929">
    <property type="entry name" value="1,4-DIHYDROXY-2-NAPHTHOATE OCTAPRENYLTRANSFERASE"/>
    <property type="match status" value="1"/>
</dbReference>
<evidence type="ECO:0000256" key="6">
    <source>
        <dbReference type="ARBA" id="ARBA00022989"/>
    </source>
</evidence>
<feature type="transmembrane region" description="Helical" evidence="8">
    <location>
        <begin position="154"/>
        <end position="173"/>
    </location>
</feature>
<dbReference type="GO" id="GO:0042371">
    <property type="term" value="P:vitamin K biosynthetic process"/>
    <property type="evidence" value="ECO:0007669"/>
    <property type="project" value="TreeGrafter"/>
</dbReference>
<dbReference type="Gene3D" id="1.10.357.140">
    <property type="entry name" value="UbiA prenyltransferase"/>
    <property type="match status" value="1"/>
</dbReference>
<evidence type="ECO:0000256" key="8">
    <source>
        <dbReference type="HAMAP-Rule" id="MF_01937"/>
    </source>
</evidence>
<dbReference type="Proteomes" id="UP000824115">
    <property type="component" value="Unassembled WGS sequence"/>
</dbReference>
<keyword evidence="7 8" id="KW-0472">Membrane</keyword>
<keyword evidence="5 8" id="KW-0812">Transmembrane</keyword>
<comment type="caution">
    <text evidence="10">The sequence shown here is derived from an EMBL/GenBank/DDBJ whole genome shotgun (WGS) entry which is preliminary data.</text>
</comment>
<feature type="transmembrane region" description="Helical" evidence="8">
    <location>
        <begin position="53"/>
        <end position="73"/>
    </location>
</feature>
<keyword evidence="3 8" id="KW-1003">Cell membrane</keyword>
<dbReference type="EC" id="2.5.1.74" evidence="8 9"/>
<evidence type="ECO:0000256" key="5">
    <source>
        <dbReference type="ARBA" id="ARBA00022692"/>
    </source>
</evidence>
<feature type="transmembrane region" description="Helical" evidence="8">
    <location>
        <begin position="107"/>
        <end position="124"/>
    </location>
</feature>
<comment type="subcellular location">
    <subcellularLocation>
        <location evidence="8">Cell membrane</location>
        <topology evidence="8">Multi-pass membrane protein</topology>
    </subcellularLocation>
    <subcellularLocation>
        <location evidence="1">Membrane</location>
        <topology evidence="1">Multi-pass membrane protein</topology>
    </subcellularLocation>
</comment>
<dbReference type="InterPro" id="IPR004657">
    <property type="entry name" value="MenA"/>
</dbReference>
<dbReference type="InterPro" id="IPR026046">
    <property type="entry name" value="UBIAD1"/>
</dbReference>
<dbReference type="InterPro" id="IPR044878">
    <property type="entry name" value="UbiA_sf"/>
</dbReference>
<reference evidence="10" key="1">
    <citation type="journal article" date="2021" name="PeerJ">
        <title>Extensive microbial diversity within the chicken gut microbiome revealed by metagenomics and culture.</title>
        <authorList>
            <person name="Gilroy R."/>
            <person name="Ravi A."/>
            <person name="Getino M."/>
            <person name="Pursley I."/>
            <person name="Horton D.L."/>
            <person name="Alikhan N.F."/>
            <person name="Baker D."/>
            <person name="Gharbi K."/>
            <person name="Hall N."/>
            <person name="Watson M."/>
            <person name="Adriaenssens E.M."/>
            <person name="Foster-Nyarko E."/>
            <person name="Jarju S."/>
            <person name="Secka A."/>
            <person name="Antonio M."/>
            <person name="Oren A."/>
            <person name="Chaudhuri R.R."/>
            <person name="La Ragione R."/>
            <person name="Hildebrand F."/>
            <person name="Pallen M.J."/>
        </authorList>
    </citation>
    <scope>NUCLEOTIDE SEQUENCE</scope>
    <source>
        <strain evidence="10">Gambia16-554</strain>
    </source>
</reference>
<name>A0A9D2GR15_9BACT</name>
<dbReference type="EMBL" id="DXAW01000081">
    <property type="protein sequence ID" value="HIZ85679.1"/>
    <property type="molecule type" value="Genomic_DNA"/>
</dbReference>
<accession>A0A9D2GR15</accession>
<evidence type="ECO:0000256" key="7">
    <source>
        <dbReference type="ARBA" id="ARBA00023136"/>
    </source>
</evidence>
<comment type="similarity">
    <text evidence="8">Belongs to the MenA family. Type 1 subfamily.</text>
</comment>
<evidence type="ECO:0000256" key="4">
    <source>
        <dbReference type="ARBA" id="ARBA00022679"/>
    </source>
</evidence>
<evidence type="ECO:0000256" key="2">
    <source>
        <dbReference type="ARBA" id="ARBA00022428"/>
    </source>
</evidence>
<proteinExistence type="inferred from homology"/>
<organism evidence="10 11">
    <name type="scientific">Candidatus Coprenecus stercoravium</name>
    <dbReference type="NCBI Taxonomy" id="2840735"/>
    <lineage>
        <taxon>Bacteria</taxon>
        <taxon>Pseudomonadati</taxon>
        <taxon>Bacteroidota</taxon>
        <taxon>Bacteroidia</taxon>
        <taxon>Bacteroidales</taxon>
        <taxon>Rikenellaceae</taxon>
        <taxon>Rikenellaceae incertae sedis</taxon>
        <taxon>Candidatus Coprenecus</taxon>
    </lineage>
</organism>
<feature type="transmembrane region" description="Helical" evidence="8">
    <location>
        <begin position="130"/>
        <end position="147"/>
    </location>
</feature>
<dbReference type="HAMAP" id="MF_01937">
    <property type="entry name" value="MenA_1"/>
    <property type="match status" value="1"/>
</dbReference>
<evidence type="ECO:0000313" key="10">
    <source>
        <dbReference type="EMBL" id="HIZ85679.1"/>
    </source>
</evidence>
<keyword evidence="6 8" id="KW-1133">Transmembrane helix</keyword>
<comment type="pathway">
    <text evidence="8">Quinol/quinone metabolism; menaquinone biosynthesis; menaquinol from 1,4-dihydroxy-2-naphthoate: step 1/2.</text>
</comment>
<evidence type="ECO:0000256" key="9">
    <source>
        <dbReference type="NCBIfam" id="TIGR00751"/>
    </source>
</evidence>
<dbReference type="GO" id="GO:0005886">
    <property type="term" value="C:plasma membrane"/>
    <property type="evidence" value="ECO:0007669"/>
    <property type="project" value="UniProtKB-SubCell"/>
</dbReference>
<feature type="transmembrane region" description="Helical" evidence="8">
    <location>
        <begin position="179"/>
        <end position="200"/>
    </location>
</feature>